<organism evidence="1 2">
    <name type="scientific">Arcticibacter tournemirensis</name>
    <dbReference type="NCBI Taxonomy" id="699437"/>
    <lineage>
        <taxon>Bacteria</taxon>
        <taxon>Pseudomonadati</taxon>
        <taxon>Bacteroidota</taxon>
        <taxon>Sphingobacteriia</taxon>
        <taxon>Sphingobacteriales</taxon>
        <taxon>Sphingobacteriaceae</taxon>
        <taxon>Arcticibacter</taxon>
    </lineage>
</organism>
<dbReference type="RefSeq" id="WP_128769901.1">
    <property type="nucleotide sequence ID" value="NZ_RXOC01000008.1"/>
</dbReference>
<gene>
    <name evidence="1" type="ORF">EKH83_13135</name>
</gene>
<sequence>MVHLIITSANIEEYYIKRKQQYIDSIEACLKYTSLFDSYTILECTSPNEEYLNNYNVFYSQEGNPYLNKGLNEMNHLRSFINTVSFSPNDIIIKLSGRYLIQSSHFFQQATMMNDKYDCIFKDDSDVYEGLGYHTFLYAIKTWLLLETINSLNFDKQNNRPIEWDVKTFIEARGRNMLISDLDLIAYQGTCSDLIYRC</sequence>
<reference evidence="1 2" key="1">
    <citation type="submission" date="2018-12" db="EMBL/GenBank/DDBJ databases">
        <title>The Draft Genome Sequence of the Soil Bacterium Pedobacter tournemirensis R1.</title>
        <authorList>
            <person name="He J."/>
        </authorList>
    </citation>
    <scope>NUCLEOTIDE SEQUENCE [LARGE SCALE GENOMIC DNA]</scope>
    <source>
        <strain evidence="1 2">R1</strain>
    </source>
</reference>
<accession>A0A4Q0M874</accession>
<proteinExistence type="predicted"/>
<comment type="caution">
    <text evidence="1">The sequence shown here is derived from an EMBL/GenBank/DDBJ whole genome shotgun (WGS) entry which is preliminary data.</text>
</comment>
<dbReference type="Proteomes" id="UP000290848">
    <property type="component" value="Unassembled WGS sequence"/>
</dbReference>
<evidence type="ECO:0000313" key="1">
    <source>
        <dbReference type="EMBL" id="RXF69093.1"/>
    </source>
</evidence>
<dbReference type="AlphaFoldDB" id="A0A4Q0M874"/>
<name>A0A4Q0M874_9SPHI</name>
<evidence type="ECO:0000313" key="2">
    <source>
        <dbReference type="Proteomes" id="UP000290848"/>
    </source>
</evidence>
<dbReference type="EMBL" id="RXOC01000008">
    <property type="protein sequence ID" value="RXF69093.1"/>
    <property type="molecule type" value="Genomic_DNA"/>
</dbReference>
<protein>
    <submittedName>
        <fullName evidence="1">Uncharacterized protein</fullName>
    </submittedName>
</protein>